<comment type="similarity">
    <text evidence="2">Belongs to the cytochrome P450 family.</text>
</comment>
<dbReference type="GO" id="GO:0009707">
    <property type="term" value="C:chloroplast outer membrane"/>
    <property type="evidence" value="ECO:0007669"/>
    <property type="project" value="TreeGrafter"/>
</dbReference>
<dbReference type="GO" id="GO:0005783">
    <property type="term" value="C:endoplasmic reticulum"/>
    <property type="evidence" value="ECO:0007669"/>
    <property type="project" value="TreeGrafter"/>
</dbReference>
<reference evidence="6" key="1">
    <citation type="submission" date="2022-12" db="EMBL/GenBank/DDBJ databases">
        <title>Draft genome assemblies for two species of Escallonia (Escalloniales).</title>
        <authorList>
            <person name="Chanderbali A."/>
            <person name="Dervinis C."/>
            <person name="Anghel I."/>
            <person name="Soltis D."/>
            <person name="Soltis P."/>
            <person name="Zapata F."/>
        </authorList>
    </citation>
    <scope>NUCLEOTIDE SEQUENCE</scope>
    <source>
        <strain evidence="6">UCBG64.0493</strain>
        <tissue evidence="6">Leaf</tissue>
    </source>
</reference>
<dbReference type="GO" id="GO:0009686">
    <property type="term" value="P:gibberellin biosynthetic process"/>
    <property type="evidence" value="ECO:0007669"/>
    <property type="project" value="InterPro"/>
</dbReference>
<evidence type="ECO:0000256" key="2">
    <source>
        <dbReference type="ARBA" id="ARBA00010617"/>
    </source>
</evidence>
<dbReference type="PANTHER" id="PTHR47283">
    <property type="entry name" value="ENT-KAURENE OXIDASE, CHLOROPLASTIC"/>
    <property type="match status" value="1"/>
</dbReference>
<dbReference type="GO" id="GO:0052615">
    <property type="term" value="F:ent-kaurene oxidase activity"/>
    <property type="evidence" value="ECO:0007669"/>
    <property type="project" value="InterPro"/>
</dbReference>
<dbReference type="Gene3D" id="1.10.630.10">
    <property type="entry name" value="Cytochrome P450"/>
    <property type="match status" value="1"/>
</dbReference>
<dbReference type="GO" id="GO:0005506">
    <property type="term" value="F:iron ion binding"/>
    <property type="evidence" value="ECO:0007669"/>
    <property type="project" value="InterPro"/>
</dbReference>
<dbReference type="GO" id="GO:0016709">
    <property type="term" value="F:oxidoreductase activity, acting on paired donors, with incorporation or reduction of molecular oxygen, NAD(P)H as one donor, and incorporation of one atom of oxygen"/>
    <property type="evidence" value="ECO:0007669"/>
    <property type="project" value="TreeGrafter"/>
</dbReference>
<evidence type="ECO:0000256" key="4">
    <source>
        <dbReference type="ARBA" id="ARBA00022989"/>
    </source>
</evidence>
<dbReference type="AlphaFoldDB" id="A0AA88X3Q9"/>
<evidence type="ECO:0000256" key="1">
    <source>
        <dbReference type="ARBA" id="ARBA00004167"/>
    </source>
</evidence>
<evidence type="ECO:0000256" key="3">
    <source>
        <dbReference type="ARBA" id="ARBA00022692"/>
    </source>
</evidence>
<proteinExistence type="inferred from homology"/>
<name>A0AA88X3Q9_9ASTE</name>
<keyword evidence="7" id="KW-1185">Reference proteome</keyword>
<dbReference type="PANTHER" id="PTHR47283:SF1">
    <property type="entry name" value="ENT-KAURENE OXIDASE, CHLOROPLASTIC"/>
    <property type="match status" value="1"/>
</dbReference>
<dbReference type="GO" id="GO:0020037">
    <property type="term" value="F:heme binding"/>
    <property type="evidence" value="ECO:0007669"/>
    <property type="project" value="InterPro"/>
</dbReference>
<dbReference type="Proteomes" id="UP001188597">
    <property type="component" value="Unassembled WGS sequence"/>
</dbReference>
<keyword evidence="4" id="KW-1133">Transmembrane helix</keyword>
<protein>
    <submittedName>
        <fullName evidence="6">Uncharacterized protein</fullName>
    </submittedName>
</protein>
<organism evidence="6 7">
    <name type="scientific">Escallonia herrerae</name>
    <dbReference type="NCBI Taxonomy" id="1293975"/>
    <lineage>
        <taxon>Eukaryota</taxon>
        <taxon>Viridiplantae</taxon>
        <taxon>Streptophyta</taxon>
        <taxon>Embryophyta</taxon>
        <taxon>Tracheophyta</taxon>
        <taxon>Spermatophyta</taxon>
        <taxon>Magnoliopsida</taxon>
        <taxon>eudicotyledons</taxon>
        <taxon>Gunneridae</taxon>
        <taxon>Pentapetalae</taxon>
        <taxon>asterids</taxon>
        <taxon>campanulids</taxon>
        <taxon>Escalloniales</taxon>
        <taxon>Escalloniaceae</taxon>
        <taxon>Escallonia</taxon>
    </lineage>
</organism>
<gene>
    <name evidence="6" type="ORF">RJ639_027606</name>
</gene>
<accession>A0AA88X3Q9</accession>
<dbReference type="InterPro" id="IPR036396">
    <property type="entry name" value="Cyt_P450_sf"/>
</dbReference>
<dbReference type="EMBL" id="JAVXUP010000077">
    <property type="protein sequence ID" value="KAK3039357.1"/>
    <property type="molecule type" value="Genomic_DNA"/>
</dbReference>
<dbReference type="SUPFAM" id="SSF48264">
    <property type="entry name" value="Cytochrome P450"/>
    <property type="match status" value="1"/>
</dbReference>
<keyword evidence="5" id="KW-0472">Membrane</keyword>
<comment type="caution">
    <text evidence="6">The sequence shown here is derived from an EMBL/GenBank/DDBJ whole genome shotgun (WGS) entry which is preliminary data.</text>
</comment>
<evidence type="ECO:0000313" key="7">
    <source>
        <dbReference type="Proteomes" id="UP001188597"/>
    </source>
</evidence>
<evidence type="ECO:0000256" key="5">
    <source>
        <dbReference type="ARBA" id="ARBA00023136"/>
    </source>
</evidence>
<comment type="subcellular location">
    <subcellularLocation>
        <location evidence="1">Membrane</location>
        <topology evidence="1">Single-pass membrane protein</topology>
    </subcellularLocation>
</comment>
<sequence>MVTRFSSISTRKLSSALKTLTFGKTMVAMSDYGEFHKMMKRLVLTNVLGPNAQKRHRIHRETLMEKCSSKLQAHLKRCPLEAVLGKDVASIHVKELETTLSREEIFKVLVTGPMEGAIEVDWRDFFPYLKWIPNKSFERKIQQMCIQREALMKALIQEQKKRIDSEKLFTMAGMETGYRLLSRLLVVWSQNTIRVNCIPRGPSILFWHDFDSLKPIGPSLSGNSKYL</sequence>
<dbReference type="InterPro" id="IPR044225">
    <property type="entry name" value="KO_chloroplastic"/>
</dbReference>
<evidence type="ECO:0000313" key="6">
    <source>
        <dbReference type="EMBL" id="KAK3039357.1"/>
    </source>
</evidence>
<dbReference type="GO" id="GO:0010241">
    <property type="term" value="P:ent-kaurene oxidation to kaurenoic acid"/>
    <property type="evidence" value="ECO:0007669"/>
    <property type="project" value="InterPro"/>
</dbReference>
<keyword evidence="3" id="KW-0812">Transmembrane</keyword>